<dbReference type="OrthoDB" id="5497412at2"/>
<dbReference type="EMBL" id="VJWA01000001">
    <property type="protein sequence ID" value="TRW17230.1"/>
    <property type="molecule type" value="Genomic_DNA"/>
</dbReference>
<evidence type="ECO:0000313" key="2">
    <source>
        <dbReference type="EMBL" id="TRW17230.1"/>
    </source>
</evidence>
<keyword evidence="3" id="KW-1185">Reference proteome</keyword>
<comment type="caution">
    <text evidence="2">The sequence shown here is derived from an EMBL/GenBank/DDBJ whole genome shotgun (WGS) entry which is preliminary data.</text>
</comment>
<accession>A0A552UG82</accession>
<dbReference type="InterPro" id="IPR000792">
    <property type="entry name" value="Tscrpt_reg_LuxR_C"/>
</dbReference>
<dbReference type="SUPFAM" id="SSF46894">
    <property type="entry name" value="C-terminal effector domain of the bipartite response regulators"/>
    <property type="match status" value="1"/>
</dbReference>
<dbReference type="GO" id="GO:0003677">
    <property type="term" value="F:DNA binding"/>
    <property type="evidence" value="ECO:0007669"/>
    <property type="project" value="InterPro"/>
</dbReference>
<dbReference type="GO" id="GO:0006355">
    <property type="term" value="P:regulation of DNA-templated transcription"/>
    <property type="evidence" value="ECO:0007669"/>
    <property type="project" value="InterPro"/>
</dbReference>
<evidence type="ECO:0000259" key="1">
    <source>
        <dbReference type="SMART" id="SM00421"/>
    </source>
</evidence>
<dbReference type="SMART" id="SM00421">
    <property type="entry name" value="HTH_LUXR"/>
    <property type="match status" value="1"/>
</dbReference>
<dbReference type="RefSeq" id="WP_143554775.1">
    <property type="nucleotide sequence ID" value="NZ_VJWA01000001.1"/>
</dbReference>
<evidence type="ECO:0000313" key="3">
    <source>
        <dbReference type="Proteomes" id="UP000317894"/>
    </source>
</evidence>
<feature type="domain" description="HTH luxR-type" evidence="1">
    <location>
        <begin position="262"/>
        <end position="319"/>
    </location>
</feature>
<reference evidence="2 3" key="1">
    <citation type="submission" date="2019-07" db="EMBL/GenBank/DDBJ databases">
        <title>Novel species isolated from glacier.</title>
        <authorList>
            <person name="Liu Q."/>
            <person name="Xin Y.-H."/>
        </authorList>
    </citation>
    <scope>NUCLEOTIDE SEQUENCE [LARGE SCALE GENOMIC DNA]</scope>
    <source>
        <strain evidence="2 3">LB1R16</strain>
    </source>
</reference>
<organism evidence="2 3">
    <name type="scientific">Glacieibacterium frigidum</name>
    <dbReference type="NCBI Taxonomy" id="2593303"/>
    <lineage>
        <taxon>Bacteria</taxon>
        <taxon>Pseudomonadati</taxon>
        <taxon>Pseudomonadota</taxon>
        <taxon>Alphaproteobacteria</taxon>
        <taxon>Sphingomonadales</taxon>
        <taxon>Sphingosinicellaceae</taxon>
        <taxon>Glacieibacterium</taxon>
    </lineage>
</organism>
<dbReference type="AlphaFoldDB" id="A0A552UG82"/>
<dbReference type="InterPro" id="IPR016032">
    <property type="entry name" value="Sig_transdc_resp-reg_C-effctor"/>
</dbReference>
<proteinExistence type="predicted"/>
<dbReference type="InterPro" id="IPR036388">
    <property type="entry name" value="WH-like_DNA-bd_sf"/>
</dbReference>
<name>A0A552UG82_9SPHN</name>
<dbReference type="Gene3D" id="1.10.10.10">
    <property type="entry name" value="Winged helix-like DNA-binding domain superfamily/Winged helix DNA-binding domain"/>
    <property type="match status" value="1"/>
</dbReference>
<gene>
    <name evidence="2" type="ORF">FMM06_03285</name>
</gene>
<sequence length="336" mass="35691">MLHRVLRLLAATDVSAFVHQGGKAPRLLGRVGASDDEGGCFGASPQPVGQGRPADRNGVSVARQSADGGPANIVITIDVDATTVLTVVAQREGDTTLELGLNEERAARRAGDWIGDYLRLWWRLRRDQERSEGLRDGLDLFGIGVLMIDAGGGLFEVNRAAQVMLDDRDGLTAHDGRLGAANLNDAARLQTAIMHARTDHGSRDRSGRQDAPLISIRRRGRRPLSVAVMRGVASLAGPNAVVIHAVDPEHDLESAMAPTCAMFGLTGAETRLTNLLVTGASLAEAAARLRIQAPTARTYLKQAFAKTGTNRQSSLVQLLLTSIVRAGPGVALTALR</sequence>
<protein>
    <submittedName>
        <fullName evidence="2">Helix-turn-helix transcriptional regulator</fullName>
    </submittedName>
</protein>
<dbReference type="Proteomes" id="UP000317894">
    <property type="component" value="Unassembled WGS sequence"/>
</dbReference>